<organism evidence="2">
    <name type="scientific">marine sediment metagenome</name>
    <dbReference type="NCBI Taxonomy" id="412755"/>
    <lineage>
        <taxon>unclassified sequences</taxon>
        <taxon>metagenomes</taxon>
        <taxon>ecological metagenomes</taxon>
    </lineage>
</organism>
<evidence type="ECO:0008006" key="3">
    <source>
        <dbReference type="Google" id="ProtNLM"/>
    </source>
</evidence>
<dbReference type="AlphaFoldDB" id="A0A0F9DXJ4"/>
<evidence type="ECO:0000313" key="2">
    <source>
        <dbReference type="EMBL" id="KKL22401.1"/>
    </source>
</evidence>
<gene>
    <name evidence="2" type="ORF">LCGC14_2435800</name>
</gene>
<dbReference type="GO" id="GO:0004113">
    <property type="term" value="F:2',3'-cyclic-nucleotide 3'-phosphodiesterase activity"/>
    <property type="evidence" value="ECO:0007669"/>
    <property type="project" value="InterPro"/>
</dbReference>
<dbReference type="HAMAP" id="MF_01940">
    <property type="entry name" value="RNA_CPDase"/>
    <property type="match status" value="1"/>
</dbReference>
<dbReference type="GO" id="GO:0008664">
    <property type="term" value="F:RNA 2',3'-cyclic 3'-phosphodiesterase activity"/>
    <property type="evidence" value="ECO:0007669"/>
    <property type="project" value="InterPro"/>
</dbReference>
<feature type="non-terminal residue" evidence="2">
    <location>
        <position position="1"/>
    </location>
</feature>
<proteinExistence type="inferred from homology"/>
<reference evidence="2" key="1">
    <citation type="journal article" date="2015" name="Nature">
        <title>Complex archaea that bridge the gap between prokaryotes and eukaryotes.</title>
        <authorList>
            <person name="Spang A."/>
            <person name="Saw J.H."/>
            <person name="Jorgensen S.L."/>
            <person name="Zaremba-Niedzwiedzka K."/>
            <person name="Martijn J."/>
            <person name="Lind A.E."/>
            <person name="van Eijk R."/>
            <person name="Schleper C."/>
            <person name="Guy L."/>
            <person name="Ettema T.J."/>
        </authorList>
    </citation>
    <scope>NUCLEOTIDE SEQUENCE</scope>
</reference>
<accession>A0A0F9DXJ4</accession>
<dbReference type="PANTHER" id="PTHR35561">
    <property type="entry name" value="RNA 2',3'-CYCLIC PHOSPHODIESTERASE"/>
    <property type="match status" value="1"/>
</dbReference>
<comment type="caution">
    <text evidence="2">The sequence shown here is derived from an EMBL/GenBank/DDBJ whole genome shotgun (WGS) entry which is preliminary data.</text>
</comment>
<keyword evidence="1" id="KW-0378">Hydrolase</keyword>
<sequence>VNEHASSKRLFIALPIPSAANHSLDKYCQQLDEQYESSRIRYTPINNRHLTLAFLGQLDSTQVVDATEAVQQIQHTPIYLKLTAIERFPDAQSRIITALPEPSSQLRSLHRQLQQALEQQGFPGMTRPFRPHVTLARMKYNKEHLAIALNPPIDMMVSEVILYESQRIDTSTVYIPRAKTALNKSTPSRIKKK</sequence>
<dbReference type="InterPro" id="IPR009097">
    <property type="entry name" value="Cyclic_Pdiesterase"/>
</dbReference>
<name>A0A0F9DXJ4_9ZZZZ</name>
<dbReference type="SUPFAM" id="SSF55144">
    <property type="entry name" value="LigT-like"/>
    <property type="match status" value="1"/>
</dbReference>
<dbReference type="NCBIfam" id="TIGR02258">
    <property type="entry name" value="2_5_ligase"/>
    <property type="match status" value="1"/>
</dbReference>
<dbReference type="InterPro" id="IPR004175">
    <property type="entry name" value="RNA_CPDase"/>
</dbReference>
<evidence type="ECO:0000256" key="1">
    <source>
        <dbReference type="ARBA" id="ARBA00022801"/>
    </source>
</evidence>
<protein>
    <recommendedName>
        <fullName evidence="3">Phosphoesterase HXTX domain-containing protein</fullName>
    </recommendedName>
</protein>
<dbReference type="PANTHER" id="PTHR35561:SF1">
    <property type="entry name" value="RNA 2',3'-CYCLIC PHOSPHODIESTERASE"/>
    <property type="match status" value="1"/>
</dbReference>
<dbReference type="Gene3D" id="3.90.1140.10">
    <property type="entry name" value="Cyclic phosphodiesterase"/>
    <property type="match status" value="1"/>
</dbReference>
<dbReference type="EMBL" id="LAZR01037364">
    <property type="protein sequence ID" value="KKL22401.1"/>
    <property type="molecule type" value="Genomic_DNA"/>
</dbReference>
<dbReference type="Pfam" id="PF13563">
    <property type="entry name" value="2_5_RNA_ligase2"/>
    <property type="match status" value="1"/>
</dbReference>